<evidence type="ECO:0000256" key="1">
    <source>
        <dbReference type="ARBA" id="ARBA00038101"/>
    </source>
</evidence>
<dbReference type="Gene3D" id="1.25.40.10">
    <property type="entry name" value="Tetratricopeptide repeat domain"/>
    <property type="match status" value="3"/>
</dbReference>
<comment type="similarity">
    <text evidence="1">Belongs to the sel-1 family.</text>
</comment>
<protein>
    <submittedName>
        <fullName evidence="2">Uncharacterized protein</fullName>
    </submittedName>
</protein>
<dbReference type="GeneID" id="14874509"/>
<reference evidence="3" key="1">
    <citation type="journal article" date="2011" name="Genome Res.">
        <title>Phylogeny-wide analysis of social amoeba genomes highlights ancient origins for complex intercellular communication.</title>
        <authorList>
            <person name="Heidel A.J."/>
            <person name="Lawal H.M."/>
            <person name="Felder M."/>
            <person name="Schilde C."/>
            <person name="Helps N.R."/>
            <person name="Tunggal B."/>
            <person name="Rivero F."/>
            <person name="John U."/>
            <person name="Schleicher M."/>
            <person name="Eichinger L."/>
            <person name="Platzer M."/>
            <person name="Noegel A.A."/>
            <person name="Schaap P."/>
            <person name="Gloeckner G."/>
        </authorList>
    </citation>
    <scope>NUCLEOTIDE SEQUENCE [LARGE SCALE GENOMIC DNA]</scope>
    <source>
        <strain evidence="3">SH3</strain>
    </source>
</reference>
<keyword evidence="3" id="KW-1185">Reference proteome</keyword>
<evidence type="ECO:0000313" key="3">
    <source>
        <dbReference type="Proteomes" id="UP000007797"/>
    </source>
</evidence>
<dbReference type="EMBL" id="GL883009">
    <property type="protein sequence ID" value="EGG22441.1"/>
    <property type="molecule type" value="Genomic_DNA"/>
</dbReference>
<organism evidence="2 3">
    <name type="scientific">Cavenderia fasciculata</name>
    <name type="common">Slime mold</name>
    <name type="synonym">Dictyostelium fasciculatum</name>
    <dbReference type="NCBI Taxonomy" id="261658"/>
    <lineage>
        <taxon>Eukaryota</taxon>
        <taxon>Amoebozoa</taxon>
        <taxon>Evosea</taxon>
        <taxon>Eumycetozoa</taxon>
        <taxon>Dictyostelia</taxon>
        <taxon>Acytosteliales</taxon>
        <taxon>Cavenderiaceae</taxon>
        <taxon>Cavenderia</taxon>
    </lineage>
</organism>
<dbReference type="GO" id="GO:0036503">
    <property type="term" value="P:ERAD pathway"/>
    <property type="evidence" value="ECO:0007669"/>
    <property type="project" value="TreeGrafter"/>
</dbReference>
<dbReference type="PANTHER" id="PTHR11102">
    <property type="entry name" value="SEL-1-LIKE PROTEIN"/>
    <property type="match status" value="1"/>
</dbReference>
<dbReference type="PANTHER" id="PTHR11102:SF162">
    <property type="entry name" value="HCP-LIKE PROTEIN"/>
    <property type="match status" value="1"/>
</dbReference>
<accession>F4PPX8</accession>
<proteinExistence type="inferred from homology"/>
<dbReference type="GO" id="GO:0005789">
    <property type="term" value="C:endoplasmic reticulum membrane"/>
    <property type="evidence" value="ECO:0007669"/>
    <property type="project" value="TreeGrafter"/>
</dbReference>
<dbReference type="Proteomes" id="UP000007797">
    <property type="component" value="Unassembled WGS sequence"/>
</dbReference>
<evidence type="ECO:0000313" key="2">
    <source>
        <dbReference type="EMBL" id="EGG22441.1"/>
    </source>
</evidence>
<dbReference type="SUPFAM" id="SSF81901">
    <property type="entry name" value="HCP-like"/>
    <property type="match status" value="3"/>
</dbReference>
<dbReference type="KEGG" id="dfa:DFA_04563"/>
<gene>
    <name evidence="2" type="ORF">DFA_04563</name>
</gene>
<dbReference type="Pfam" id="PF08238">
    <property type="entry name" value="Sel1"/>
    <property type="match status" value="6"/>
</dbReference>
<name>F4PPX8_CACFS</name>
<dbReference type="AlphaFoldDB" id="F4PPX8"/>
<dbReference type="STRING" id="1054147.F4PPX8"/>
<sequence length="553" mass="62834">MTATELYLNAMMIANIKHDNANTANIMVIDGKLKYCGSITSSTTTTTKFNIMSNRLTNYYSYCSSSSSTTLSSKEIISNILTKLNKDERVKSKEEVKRLKQYEQDLEMNESLLDFHLATFYSQGLSNYLQQDEVKAMELFKKAADKDLAEGQYAIAMNYLTGSISNLFRPIFPSIINYDDATSTTTNNESVIIGDGWVSNGKQQQEGEFDFKQWLKAEKKRVLFDKENHFKLQQQQMEKKKEGLRWLTLSAIQEYAYSQFTLGMILLNGKFEMTKNEEQGIYWLKKSAENGDINAMHELGKYYFQHAEMSLIEQLAEKAQDDEVEIKVNKELMDQAIEYFGEASKMGNCESSYRIGSIYISGPTEETLLKGISYMELATSQGSGEAAFLLTMLYRNGLVPQEYRPQDIDNIDTTLLDSHHQLSHHYLNIAIGLNDPTALLLLGELYFNGNDPNYPTVNYKKALHYFSESARLGNSDACVNQGVMHFNGFGTPVDYQAAFYCYQSAFENNPKNEAAIRNLHTMHRDGLGVPKSQELATLYSNLLIKLKNQSETN</sequence>
<dbReference type="SMART" id="SM00671">
    <property type="entry name" value="SEL1"/>
    <property type="match status" value="6"/>
</dbReference>
<dbReference type="OMA" id="CESSYRI"/>
<dbReference type="OrthoDB" id="442451at2759"/>
<dbReference type="RefSeq" id="XP_004360292.1">
    <property type="nucleotide sequence ID" value="XM_004360235.1"/>
</dbReference>
<dbReference type="InterPro" id="IPR050767">
    <property type="entry name" value="Sel1_AlgK"/>
</dbReference>
<dbReference type="InterPro" id="IPR006597">
    <property type="entry name" value="Sel1-like"/>
</dbReference>
<dbReference type="InterPro" id="IPR011990">
    <property type="entry name" value="TPR-like_helical_dom_sf"/>
</dbReference>